<accession>A0A842HVV0</accession>
<comment type="caution">
    <text evidence="7">The sequence shown here is derived from an EMBL/GenBank/DDBJ whole genome shotgun (WGS) entry which is preliminary data.</text>
</comment>
<sequence length="127" mass="14291">MEKIRIDKWLWAARFYKTRSLASQEITKGRVLVNGQPAKPAREVAVGDSVNVRKDHPAITVIVKQVSAVRGPAPVAQLLYEETAESREKREKAAELRRLAPEPAQTISIGRPTKRDRRQIDLIRGKG</sequence>
<dbReference type="CDD" id="cd00165">
    <property type="entry name" value="S4"/>
    <property type="match status" value="1"/>
</dbReference>
<feature type="compositionally biased region" description="Basic and acidic residues" evidence="5">
    <location>
        <begin position="118"/>
        <end position="127"/>
    </location>
</feature>
<comment type="similarity">
    <text evidence="1">Belongs to the HSP15 family.</text>
</comment>
<dbReference type="AlphaFoldDB" id="A0A842HVV0"/>
<dbReference type="Proteomes" id="UP000545386">
    <property type="component" value="Unassembled WGS sequence"/>
</dbReference>
<keyword evidence="3" id="KW-0238">DNA-binding</keyword>
<reference evidence="7 8" key="1">
    <citation type="submission" date="2020-08" db="EMBL/GenBank/DDBJ databases">
        <title>Paraeoetvoesia sp. YC-7-48 draft genome sequence.</title>
        <authorList>
            <person name="Yao L."/>
        </authorList>
    </citation>
    <scope>NUCLEOTIDE SEQUENCE [LARGE SCALE GENOMIC DNA]</scope>
    <source>
        <strain evidence="8">YC-7-48</strain>
    </source>
</reference>
<evidence type="ECO:0000313" key="7">
    <source>
        <dbReference type="EMBL" id="MBC2770895.1"/>
    </source>
</evidence>
<keyword evidence="8" id="KW-1185">Reference proteome</keyword>
<organism evidence="7 8">
    <name type="scientific">Pusillimonas minor</name>
    <dbReference type="NCBI Taxonomy" id="2697024"/>
    <lineage>
        <taxon>Bacteria</taxon>
        <taxon>Pseudomonadati</taxon>
        <taxon>Pseudomonadota</taxon>
        <taxon>Betaproteobacteria</taxon>
        <taxon>Burkholderiales</taxon>
        <taxon>Alcaligenaceae</taxon>
        <taxon>Pusillimonas</taxon>
    </lineage>
</organism>
<protein>
    <submittedName>
        <fullName evidence="7">RNA-binding S4 domain-containing protein</fullName>
    </submittedName>
</protein>
<dbReference type="SMART" id="SM00363">
    <property type="entry name" value="S4"/>
    <property type="match status" value="1"/>
</dbReference>
<dbReference type="PROSITE" id="PS50889">
    <property type="entry name" value="S4"/>
    <property type="match status" value="1"/>
</dbReference>
<evidence type="ECO:0000256" key="1">
    <source>
        <dbReference type="ARBA" id="ARBA00008396"/>
    </source>
</evidence>
<evidence type="ECO:0000256" key="4">
    <source>
        <dbReference type="PROSITE-ProRule" id="PRU00182"/>
    </source>
</evidence>
<evidence type="ECO:0000256" key="2">
    <source>
        <dbReference type="ARBA" id="ARBA00022884"/>
    </source>
</evidence>
<feature type="region of interest" description="Disordered" evidence="5">
    <location>
        <begin position="91"/>
        <end position="127"/>
    </location>
</feature>
<dbReference type="Pfam" id="PF01479">
    <property type="entry name" value="S4"/>
    <property type="match status" value="1"/>
</dbReference>
<name>A0A842HVV0_9BURK</name>
<dbReference type="GO" id="GO:0003727">
    <property type="term" value="F:single-stranded RNA binding"/>
    <property type="evidence" value="ECO:0007669"/>
    <property type="project" value="InterPro"/>
</dbReference>
<dbReference type="InterPro" id="IPR002942">
    <property type="entry name" value="S4_RNA-bd"/>
</dbReference>
<gene>
    <name evidence="7" type="ORF">GTU67_13345</name>
</gene>
<dbReference type="SUPFAM" id="SSF55174">
    <property type="entry name" value="Alpha-L RNA-binding motif"/>
    <property type="match status" value="1"/>
</dbReference>
<feature type="compositionally biased region" description="Basic and acidic residues" evidence="5">
    <location>
        <begin position="91"/>
        <end position="100"/>
    </location>
</feature>
<dbReference type="GO" id="GO:0034605">
    <property type="term" value="P:cellular response to heat"/>
    <property type="evidence" value="ECO:0007669"/>
    <property type="project" value="InterPro"/>
</dbReference>
<dbReference type="GO" id="GO:0043023">
    <property type="term" value="F:ribosomal large subunit binding"/>
    <property type="evidence" value="ECO:0007669"/>
    <property type="project" value="InterPro"/>
</dbReference>
<dbReference type="EMBL" id="JACJUU010000014">
    <property type="protein sequence ID" value="MBC2770895.1"/>
    <property type="molecule type" value="Genomic_DNA"/>
</dbReference>
<dbReference type="InterPro" id="IPR036986">
    <property type="entry name" value="S4_RNA-bd_sf"/>
</dbReference>
<dbReference type="PIRSF" id="PIRSF016821">
    <property type="entry name" value="HSP15"/>
    <property type="match status" value="1"/>
</dbReference>
<dbReference type="RefSeq" id="WP_185780554.1">
    <property type="nucleotide sequence ID" value="NZ_JACJUU010000014.1"/>
</dbReference>
<evidence type="ECO:0000256" key="5">
    <source>
        <dbReference type="SAM" id="MobiDB-lite"/>
    </source>
</evidence>
<proteinExistence type="inferred from homology"/>
<dbReference type="Gene3D" id="3.10.290.10">
    <property type="entry name" value="RNA-binding S4 domain"/>
    <property type="match status" value="1"/>
</dbReference>
<feature type="domain" description="RNA-binding S4" evidence="6">
    <location>
        <begin position="4"/>
        <end position="63"/>
    </location>
</feature>
<dbReference type="InterPro" id="IPR025708">
    <property type="entry name" value="HSP15"/>
</dbReference>
<dbReference type="GO" id="GO:0003677">
    <property type="term" value="F:DNA binding"/>
    <property type="evidence" value="ECO:0007669"/>
    <property type="project" value="UniProtKB-KW"/>
</dbReference>
<keyword evidence="2 4" id="KW-0694">RNA-binding</keyword>
<evidence type="ECO:0000313" key="8">
    <source>
        <dbReference type="Proteomes" id="UP000545386"/>
    </source>
</evidence>
<evidence type="ECO:0000256" key="3">
    <source>
        <dbReference type="ARBA" id="ARBA00023125"/>
    </source>
</evidence>
<evidence type="ECO:0000259" key="6">
    <source>
        <dbReference type="SMART" id="SM00363"/>
    </source>
</evidence>